<proteinExistence type="predicted"/>
<reference evidence="3" key="1">
    <citation type="submission" date="2016-06" db="EMBL/GenBank/DDBJ databases">
        <title>Parallel loss of symbiosis genes in relatives of nitrogen-fixing non-legume Parasponia.</title>
        <authorList>
            <person name="Van Velzen R."/>
            <person name="Holmer R."/>
            <person name="Bu F."/>
            <person name="Rutten L."/>
            <person name="Van Zeijl A."/>
            <person name="Liu W."/>
            <person name="Santuari L."/>
            <person name="Cao Q."/>
            <person name="Sharma T."/>
            <person name="Shen D."/>
            <person name="Roswanjaya Y."/>
            <person name="Wardhani T."/>
            <person name="Kalhor M.S."/>
            <person name="Jansen J."/>
            <person name="Van den Hoogen J."/>
            <person name="Gungor B."/>
            <person name="Hartog M."/>
            <person name="Hontelez J."/>
            <person name="Verver J."/>
            <person name="Yang W.-C."/>
            <person name="Schijlen E."/>
            <person name="Repin R."/>
            <person name="Schilthuizen M."/>
            <person name="Schranz E."/>
            <person name="Heidstra R."/>
            <person name="Miyata K."/>
            <person name="Fedorova E."/>
            <person name="Kohlen W."/>
            <person name="Bisseling T."/>
            <person name="Smit S."/>
            <person name="Geurts R."/>
        </authorList>
    </citation>
    <scope>NUCLEOTIDE SEQUENCE [LARGE SCALE GENOMIC DNA]</scope>
    <source>
        <strain evidence="3">cv. RG33-2</strain>
    </source>
</reference>
<protein>
    <submittedName>
        <fullName evidence="2">Uncharacterized protein</fullName>
    </submittedName>
</protein>
<dbReference type="AlphaFoldDB" id="A0A2P5E8V1"/>
<feature type="chain" id="PRO_5015192016" evidence="1">
    <location>
        <begin position="18"/>
        <end position="63"/>
    </location>
</feature>
<name>A0A2P5E8V1_TREOI</name>
<organism evidence="2 3">
    <name type="scientific">Trema orientale</name>
    <name type="common">Charcoal tree</name>
    <name type="synonym">Celtis orientalis</name>
    <dbReference type="NCBI Taxonomy" id="63057"/>
    <lineage>
        <taxon>Eukaryota</taxon>
        <taxon>Viridiplantae</taxon>
        <taxon>Streptophyta</taxon>
        <taxon>Embryophyta</taxon>
        <taxon>Tracheophyta</taxon>
        <taxon>Spermatophyta</taxon>
        <taxon>Magnoliopsida</taxon>
        <taxon>eudicotyledons</taxon>
        <taxon>Gunneridae</taxon>
        <taxon>Pentapetalae</taxon>
        <taxon>rosids</taxon>
        <taxon>fabids</taxon>
        <taxon>Rosales</taxon>
        <taxon>Cannabaceae</taxon>
        <taxon>Trema</taxon>
    </lineage>
</organism>
<gene>
    <name evidence="2" type="ORF">TorRG33x02_222900</name>
</gene>
<dbReference type="EMBL" id="JXTC01000205">
    <property type="protein sequence ID" value="PON81967.1"/>
    <property type="molecule type" value="Genomic_DNA"/>
</dbReference>
<dbReference type="InParanoid" id="A0A2P5E8V1"/>
<comment type="caution">
    <text evidence="2">The sequence shown here is derived from an EMBL/GenBank/DDBJ whole genome shotgun (WGS) entry which is preliminary data.</text>
</comment>
<dbReference type="Proteomes" id="UP000237000">
    <property type="component" value="Unassembled WGS sequence"/>
</dbReference>
<evidence type="ECO:0000313" key="2">
    <source>
        <dbReference type="EMBL" id="PON81967.1"/>
    </source>
</evidence>
<sequence>MLVAIFLFSLALGGIKGSANYVWALSRWRGVDPGGAQLDLAEKAVVRVMPVFRRFIIRAREIS</sequence>
<feature type="non-terminal residue" evidence="2">
    <location>
        <position position="63"/>
    </location>
</feature>
<evidence type="ECO:0000313" key="3">
    <source>
        <dbReference type="Proteomes" id="UP000237000"/>
    </source>
</evidence>
<feature type="signal peptide" evidence="1">
    <location>
        <begin position="1"/>
        <end position="17"/>
    </location>
</feature>
<keyword evidence="1" id="KW-0732">Signal</keyword>
<keyword evidence="3" id="KW-1185">Reference proteome</keyword>
<accession>A0A2P5E8V1</accession>
<evidence type="ECO:0000256" key="1">
    <source>
        <dbReference type="SAM" id="SignalP"/>
    </source>
</evidence>